<reference evidence="2 3" key="1">
    <citation type="journal article" date="2012" name="J. Bacteriol.">
        <title>Genome Sequence of the Halotolerant Bacterium Imtechella halotolerans K1T.</title>
        <authorList>
            <person name="Kumar S."/>
            <person name="Vikram S."/>
            <person name="Subramanian S."/>
            <person name="Raghava G.P."/>
            <person name="Pinnaka A.K."/>
        </authorList>
    </citation>
    <scope>NUCLEOTIDE SEQUENCE [LARGE SCALE GENOMIC DNA]</scope>
    <source>
        <strain evidence="2 3">K1</strain>
    </source>
</reference>
<name>I0WJS4_9FLAO</name>
<evidence type="ECO:0000256" key="1">
    <source>
        <dbReference type="SAM" id="SignalP"/>
    </source>
</evidence>
<feature type="signal peptide" evidence="1">
    <location>
        <begin position="1"/>
        <end position="21"/>
    </location>
</feature>
<keyword evidence="3" id="KW-1185">Reference proteome</keyword>
<dbReference type="eggNOG" id="ENOG502Z8PF">
    <property type="taxonomic scope" value="Bacteria"/>
</dbReference>
<comment type="caution">
    <text evidence="2">The sequence shown here is derived from an EMBL/GenBank/DDBJ whole genome shotgun (WGS) entry which is preliminary data.</text>
</comment>
<sequence length="190" mass="21554">MSKIGLLIFLMFMGSIHIVCSQDNNAEKFWNILLEHCGMAYEGEIVEGGKEGDGFTGKKLLMHVRSCEDNRIRIPFFVGDDKSRTWVLTLEEGQLKLKHDHRLVDGSEDAITQYGGVSTNSGHPNLQFFPADQETANLIEYAAHNVWWITIDDSKFTYNLRRIGTDRLFSVAFDLTTPVSAPEAPWGWKE</sequence>
<dbReference type="AlphaFoldDB" id="I0WJS4"/>
<gene>
    <name evidence="2" type="ORF">W5A_01415</name>
</gene>
<dbReference type="Proteomes" id="UP000005938">
    <property type="component" value="Unassembled WGS sequence"/>
</dbReference>
<evidence type="ECO:0008006" key="4">
    <source>
        <dbReference type="Google" id="ProtNLM"/>
    </source>
</evidence>
<accession>I0WJS4</accession>
<keyword evidence="1" id="KW-0732">Signal</keyword>
<proteinExistence type="predicted"/>
<dbReference type="PATRIC" id="fig|946077.3.peg.289"/>
<dbReference type="STRING" id="946077.W5A_01415"/>
<protein>
    <recommendedName>
        <fullName evidence="4">Secreted protein</fullName>
    </recommendedName>
</protein>
<dbReference type="EMBL" id="AJJU01000002">
    <property type="protein sequence ID" value="EID76640.1"/>
    <property type="molecule type" value="Genomic_DNA"/>
</dbReference>
<dbReference type="RefSeq" id="WP_008236638.1">
    <property type="nucleotide sequence ID" value="NZ_AJJU01000002.1"/>
</dbReference>
<evidence type="ECO:0000313" key="2">
    <source>
        <dbReference type="EMBL" id="EID76640.1"/>
    </source>
</evidence>
<feature type="chain" id="PRO_5003636214" description="Secreted protein" evidence="1">
    <location>
        <begin position="22"/>
        <end position="190"/>
    </location>
</feature>
<evidence type="ECO:0000313" key="3">
    <source>
        <dbReference type="Proteomes" id="UP000005938"/>
    </source>
</evidence>
<dbReference type="OrthoDB" id="1524207at2"/>
<organism evidence="2 3">
    <name type="scientific">Imtechella halotolerans K1</name>
    <dbReference type="NCBI Taxonomy" id="946077"/>
    <lineage>
        <taxon>Bacteria</taxon>
        <taxon>Pseudomonadati</taxon>
        <taxon>Bacteroidota</taxon>
        <taxon>Flavobacteriia</taxon>
        <taxon>Flavobacteriales</taxon>
        <taxon>Flavobacteriaceae</taxon>
        <taxon>Imtechella</taxon>
    </lineage>
</organism>